<dbReference type="Proteomes" id="UP000708338">
    <property type="component" value="Unassembled WGS sequence"/>
</dbReference>
<accession>A0AA41FJP1</accession>
<evidence type="ECO:0000313" key="1">
    <source>
        <dbReference type="EMBL" id="MBT9812730.1"/>
    </source>
</evidence>
<dbReference type="AlphaFoldDB" id="A0AA41FJP1"/>
<evidence type="ECO:0000313" key="2">
    <source>
        <dbReference type="Proteomes" id="UP000708338"/>
    </source>
</evidence>
<reference evidence="1" key="1">
    <citation type="journal article" date="2021" name="Gut Microbes">
        <title>A synthetic consortium of 100 gut commensals modulates the composition and function in a colon model of the microbiome of elderly subjects.</title>
        <authorList>
            <person name="Perez M."/>
            <person name="Ntemiri A."/>
            <person name="Tan H."/>
            <person name="Harris H.M.B."/>
            <person name="Roager H.M."/>
            <person name="Ribiere C."/>
            <person name="O'Toole P.W."/>
        </authorList>
    </citation>
    <scope>NUCLEOTIDE SEQUENCE</scope>
    <source>
        <strain evidence="1">MCC335</strain>
    </source>
</reference>
<organism evidence="1 2">
    <name type="scientific">Enterocloster citroniae</name>
    <dbReference type="NCBI Taxonomy" id="358743"/>
    <lineage>
        <taxon>Bacteria</taxon>
        <taxon>Bacillati</taxon>
        <taxon>Bacillota</taxon>
        <taxon>Clostridia</taxon>
        <taxon>Lachnospirales</taxon>
        <taxon>Lachnospiraceae</taxon>
        <taxon>Enterocloster</taxon>
    </lineage>
</organism>
<name>A0AA41FJP1_9FIRM</name>
<dbReference type="EMBL" id="WQPS01000065">
    <property type="protein sequence ID" value="MBT9812730.1"/>
    <property type="molecule type" value="Genomic_DNA"/>
</dbReference>
<gene>
    <name evidence="1" type="ORF">GPL26_24335</name>
</gene>
<dbReference type="RefSeq" id="WP_215630337.1">
    <property type="nucleotide sequence ID" value="NZ_WQPS01000065.1"/>
</dbReference>
<sequence length="139" mass="15616">MLYLVLSKKGYYCGMSMKAAELHRRYLKGTGPVIQCWDKTDVIRCIKMSGYRILDDSISIGRIIWWPLKVVIADLQEGLQFTSYSDGETIVNGAVGEIGRFRVLKGRPVKDAGFVKLLRSCGGVAFYNFEEKAVVELKA</sequence>
<proteinExistence type="predicted"/>
<comment type="caution">
    <text evidence="1">The sequence shown here is derived from an EMBL/GenBank/DDBJ whole genome shotgun (WGS) entry which is preliminary data.</text>
</comment>
<protein>
    <submittedName>
        <fullName evidence="1">Uncharacterized protein</fullName>
    </submittedName>
</protein>